<organism evidence="15 16">
    <name type="scientific">Electrophorus voltai</name>
    <dbReference type="NCBI Taxonomy" id="2609070"/>
    <lineage>
        <taxon>Eukaryota</taxon>
        <taxon>Metazoa</taxon>
        <taxon>Chordata</taxon>
        <taxon>Craniata</taxon>
        <taxon>Vertebrata</taxon>
        <taxon>Euteleostomi</taxon>
        <taxon>Actinopterygii</taxon>
        <taxon>Neopterygii</taxon>
        <taxon>Teleostei</taxon>
        <taxon>Ostariophysi</taxon>
        <taxon>Gymnotiformes</taxon>
        <taxon>Gymnotoidei</taxon>
        <taxon>Gymnotidae</taxon>
        <taxon>Electrophorus</taxon>
    </lineage>
</organism>
<keyword evidence="16" id="KW-1185">Reference proteome</keyword>
<sequence>MFMTHINCALFGSCHPQIINMAKPNCSSRASVELSCVQELLCNSSFKLNLSEVELEDYCLNQEEYLEKYLGPRRSPVFLPICITYLLIFSVGAMGNVLTCTVIARHKVMRTPTNFYLFSLAVSDLLVLLLGMPLELYEMWSNYPFLLGKSGCYFKTFLFETVCFASILNVTALSIERYIAVVHPLRAKYVVTCTHAKRVILCVWSASVLCAVPNTSLHGIFTIPLPRGRGKGTLASSATCMLVKPRWMYNLIIQITTLLFFLLPMLTISMLYMLIGLQLKRERMLQTKASPEPDDCCHARGLQQKTRQQQVTKMLFMLVVMFGICWAPFHTDRIMWSFMDQISNHIKIFEAYEYVHVISGVFFYLSSAVNPILYNLMSTRFREMFKEVMCRHKWRPVPRKHSLSMTRVTLRSTVSEVAPSNCMNIADGDYEFYECHEHETMFD</sequence>
<dbReference type="Pfam" id="PF00001">
    <property type="entry name" value="7tm_1"/>
    <property type="match status" value="1"/>
</dbReference>
<dbReference type="GO" id="GO:0001607">
    <property type="term" value="F:neuromedin U receptor activity"/>
    <property type="evidence" value="ECO:0007669"/>
    <property type="project" value="InterPro"/>
</dbReference>
<evidence type="ECO:0000256" key="6">
    <source>
        <dbReference type="ARBA" id="ARBA00023040"/>
    </source>
</evidence>
<dbReference type="SUPFAM" id="SSF81321">
    <property type="entry name" value="Family A G protein-coupled receptor-like"/>
    <property type="match status" value="1"/>
</dbReference>
<feature type="transmembrane region" description="Helical" evidence="13">
    <location>
        <begin position="77"/>
        <end position="103"/>
    </location>
</feature>
<evidence type="ECO:0000256" key="2">
    <source>
        <dbReference type="ARBA" id="ARBA00004651"/>
    </source>
</evidence>
<feature type="transmembrane region" description="Helical" evidence="13">
    <location>
        <begin position="199"/>
        <end position="221"/>
    </location>
</feature>
<feature type="transmembrane region" description="Helical" evidence="13">
    <location>
        <begin position="115"/>
        <end position="137"/>
    </location>
</feature>
<evidence type="ECO:0000313" key="16">
    <source>
        <dbReference type="Proteomes" id="UP001239994"/>
    </source>
</evidence>
<evidence type="ECO:0000256" key="9">
    <source>
        <dbReference type="ARBA" id="ARBA00023170"/>
    </source>
</evidence>
<keyword evidence="10" id="KW-0325">Glycoprotein</keyword>
<dbReference type="PRINTS" id="PR00237">
    <property type="entry name" value="GPCRRHODOPSN"/>
</dbReference>
<reference evidence="15" key="1">
    <citation type="submission" date="2023-03" db="EMBL/GenBank/DDBJ databases">
        <title>Electrophorus voltai genome.</title>
        <authorList>
            <person name="Bian C."/>
        </authorList>
    </citation>
    <scope>NUCLEOTIDE SEQUENCE</scope>
    <source>
        <strain evidence="15">CB-2022</strain>
        <tissue evidence="15">Muscle</tissue>
    </source>
</reference>
<evidence type="ECO:0000256" key="3">
    <source>
        <dbReference type="ARBA" id="ARBA00022475"/>
    </source>
</evidence>
<evidence type="ECO:0000313" key="15">
    <source>
        <dbReference type="EMBL" id="KAK1805840.1"/>
    </source>
</evidence>
<protein>
    <recommendedName>
        <fullName evidence="14">G-protein coupled receptors family 1 profile domain-containing protein</fullName>
    </recommendedName>
</protein>
<dbReference type="PANTHER" id="PTHR24243">
    <property type="entry name" value="G-PROTEIN COUPLED RECEPTOR"/>
    <property type="match status" value="1"/>
</dbReference>
<dbReference type="Proteomes" id="UP001239994">
    <property type="component" value="Unassembled WGS sequence"/>
</dbReference>
<dbReference type="CDD" id="cd15358">
    <property type="entry name" value="7tmA_NMU-R1"/>
    <property type="match status" value="1"/>
</dbReference>
<dbReference type="PANTHER" id="PTHR24243:SF235">
    <property type="entry name" value="NEUROMEDIN-U RECEPTOR 1-RELATED"/>
    <property type="match status" value="1"/>
</dbReference>
<comment type="function">
    <text evidence="1">Receptor for the neuromedin-U and neuromedin-S neuropeptides.</text>
</comment>
<dbReference type="AlphaFoldDB" id="A0AAD8ZVT2"/>
<dbReference type="GO" id="GO:0005886">
    <property type="term" value="C:plasma membrane"/>
    <property type="evidence" value="ECO:0007669"/>
    <property type="project" value="UniProtKB-SubCell"/>
</dbReference>
<dbReference type="Gene3D" id="1.20.1070.10">
    <property type="entry name" value="Rhodopsin 7-helix transmembrane proteins"/>
    <property type="match status" value="1"/>
</dbReference>
<accession>A0AAD8ZVT2</accession>
<comment type="subcellular location">
    <subcellularLocation>
        <location evidence="2">Cell membrane</location>
        <topology evidence="2">Multi-pass membrane protein</topology>
    </subcellularLocation>
</comment>
<evidence type="ECO:0000256" key="5">
    <source>
        <dbReference type="ARBA" id="ARBA00022989"/>
    </source>
</evidence>
<keyword evidence="3" id="KW-1003">Cell membrane</keyword>
<keyword evidence="6 12" id="KW-0297">G-protein coupled receptor</keyword>
<name>A0AAD8ZVT2_9TELE</name>
<keyword evidence="8" id="KW-1015">Disulfide bond</keyword>
<feature type="transmembrane region" description="Helical" evidence="13">
    <location>
        <begin position="354"/>
        <end position="376"/>
    </location>
</feature>
<evidence type="ECO:0000256" key="12">
    <source>
        <dbReference type="RuleBase" id="RU000688"/>
    </source>
</evidence>
<comment type="caution">
    <text evidence="15">The sequence shown here is derived from an EMBL/GenBank/DDBJ whole genome shotgun (WGS) entry which is preliminary data.</text>
</comment>
<feature type="transmembrane region" description="Helical" evidence="13">
    <location>
        <begin position="251"/>
        <end position="275"/>
    </location>
</feature>
<evidence type="ECO:0000256" key="10">
    <source>
        <dbReference type="ARBA" id="ARBA00023180"/>
    </source>
</evidence>
<feature type="transmembrane region" description="Helical" evidence="13">
    <location>
        <begin position="157"/>
        <end position="179"/>
    </location>
</feature>
<evidence type="ECO:0000256" key="11">
    <source>
        <dbReference type="ARBA" id="ARBA00023224"/>
    </source>
</evidence>
<dbReference type="PROSITE" id="PS50262">
    <property type="entry name" value="G_PROTEIN_RECEP_F1_2"/>
    <property type="match status" value="1"/>
</dbReference>
<keyword evidence="7 13" id="KW-0472">Membrane</keyword>
<evidence type="ECO:0000256" key="1">
    <source>
        <dbReference type="ARBA" id="ARBA00003593"/>
    </source>
</evidence>
<keyword evidence="5 13" id="KW-1133">Transmembrane helix</keyword>
<keyword evidence="9 12" id="KW-0675">Receptor</keyword>
<proteinExistence type="inferred from homology"/>
<gene>
    <name evidence="15" type="ORF">P4O66_012890</name>
</gene>
<evidence type="ECO:0000256" key="8">
    <source>
        <dbReference type="ARBA" id="ARBA00023157"/>
    </source>
</evidence>
<evidence type="ECO:0000256" key="4">
    <source>
        <dbReference type="ARBA" id="ARBA00022692"/>
    </source>
</evidence>
<dbReference type="EMBL" id="JAROKS010000002">
    <property type="protein sequence ID" value="KAK1805840.1"/>
    <property type="molecule type" value="Genomic_DNA"/>
</dbReference>
<evidence type="ECO:0000256" key="7">
    <source>
        <dbReference type="ARBA" id="ARBA00023136"/>
    </source>
</evidence>
<comment type="similarity">
    <text evidence="12">Belongs to the G-protein coupled receptor 1 family.</text>
</comment>
<dbReference type="InterPro" id="IPR000276">
    <property type="entry name" value="GPCR_Rhodpsn"/>
</dbReference>
<dbReference type="PROSITE" id="PS00237">
    <property type="entry name" value="G_PROTEIN_RECEP_F1_1"/>
    <property type="match status" value="1"/>
</dbReference>
<feature type="transmembrane region" description="Helical" evidence="13">
    <location>
        <begin position="311"/>
        <end position="329"/>
    </location>
</feature>
<dbReference type="InterPro" id="IPR017452">
    <property type="entry name" value="GPCR_Rhodpsn_7TM"/>
</dbReference>
<feature type="domain" description="G-protein coupled receptors family 1 profile" evidence="14">
    <location>
        <begin position="95"/>
        <end position="374"/>
    </location>
</feature>
<dbReference type="InterPro" id="IPR005390">
    <property type="entry name" value="NeuromedU_rcpt"/>
</dbReference>
<dbReference type="PRINTS" id="PR01565">
    <property type="entry name" value="NEUROMEDINUR"/>
</dbReference>
<keyword evidence="4 12" id="KW-0812">Transmembrane</keyword>
<evidence type="ECO:0000256" key="13">
    <source>
        <dbReference type="SAM" id="Phobius"/>
    </source>
</evidence>
<evidence type="ECO:0000259" key="14">
    <source>
        <dbReference type="PROSITE" id="PS50262"/>
    </source>
</evidence>
<dbReference type="SMART" id="SM01381">
    <property type="entry name" value="7TM_GPCR_Srsx"/>
    <property type="match status" value="1"/>
</dbReference>
<keyword evidence="11 12" id="KW-0807">Transducer</keyword>